<reference evidence="2" key="1">
    <citation type="submission" date="2018-05" db="EMBL/GenBank/DDBJ databases">
        <authorList>
            <person name="Lanie J.A."/>
            <person name="Ng W.-L."/>
            <person name="Kazmierczak K.M."/>
            <person name="Andrzejewski T.M."/>
            <person name="Davidsen T.M."/>
            <person name="Wayne K.J."/>
            <person name="Tettelin H."/>
            <person name="Glass J.I."/>
            <person name="Rusch D."/>
            <person name="Podicherti R."/>
            <person name="Tsui H.-C.T."/>
            <person name="Winkler M.E."/>
        </authorList>
    </citation>
    <scope>NUCLEOTIDE SEQUENCE</scope>
</reference>
<dbReference type="EMBL" id="UINC01091318">
    <property type="protein sequence ID" value="SVC43987.1"/>
    <property type="molecule type" value="Genomic_DNA"/>
</dbReference>
<gene>
    <name evidence="2" type="ORF">METZ01_LOCUS296841</name>
</gene>
<feature type="region of interest" description="Disordered" evidence="1">
    <location>
        <begin position="74"/>
        <end position="123"/>
    </location>
</feature>
<evidence type="ECO:0000256" key="1">
    <source>
        <dbReference type="SAM" id="MobiDB-lite"/>
    </source>
</evidence>
<protein>
    <submittedName>
        <fullName evidence="2">Uncharacterized protein</fullName>
    </submittedName>
</protein>
<dbReference type="AlphaFoldDB" id="A0A382M8G2"/>
<proteinExistence type="predicted"/>
<organism evidence="2">
    <name type="scientific">marine metagenome</name>
    <dbReference type="NCBI Taxonomy" id="408172"/>
    <lineage>
        <taxon>unclassified sequences</taxon>
        <taxon>metagenomes</taxon>
        <taxon>ecological metagenomes</taxon>
    </lineage>
</organism>
<accession>A0A382M8G2</accession>
<feature type="non-terminal residue" evidence="2">
    <location>
        <position position="389"/>
    </location>
</feature>
<feature type="compositionally biased region" description="Basic and acidic residues" evidence="1">
    <location>
        <begin position="74"/>
        <end position="93"/>
    </location>
</feature>
<feature type="non-terminal residue" evidence="2">
    <location>
        <position position="1"/>
    </location>
</feature>
<evidence type="ECO:0000313" key="2">
    <source>
        <dbReference type="EMBL" id="SVC43987.1"/>
    </source>
</evidence>
<sequence>QENETFKILGQFTKEYTPIVREALVKAMKDEEYRNTNGSFTTLAEWDFKVDCEKPDCDGKINSNKLWMKASKEDYKPAVPKEGKKDTYEKPPSCDKCGQPQSKKRFEKRRPNSADPSSPEYGKDCFERTSTQILHALLIQACKTRYQGNSKYLAVVQGKEVPIMVQTGEDGNIRELGDKISLDGGFIRHEAIEVANIARLVLEANEFLPAGVDPISITDEDENKLQIKRSSGSSRGVFYARGMVVRDDIASRIRAFKKNESGVNEVLSDGSTKLEDWSTRMATDILFAIEKIGLFDWGSPRHEDNTEEGWMIKLSQEVTDYIDHNFEPEDLSKFYNEDTLLPMICEPDDWKLLKPGSDDELIAKGLIAKGGFVTEQMQKRQHIVPRTET</sequence>
<name>A0A382M8G2_9ZZZZ</name>